<feature type="compositionally biased region" description="Polar residues" evidence="1">
    <location>
        <begin position="365"/>
        <end position="384"/>
    </location>
</feature>
<evidence type="ECO:0000313" key="3">
    <source>
        <dbReference type="Proteomes" id="UP000788993"/>
    </source>
</evidence>
<sequence>MAADANPRGGDRIRLDSGKNKPSLLDDFASGNTTLDDIIELPRPAAAPADHLFASSTQLFDFDSYLRSVDLDGQLFNRSTTDLDFSSVEKTTINDIDGMIGNLSIDEVDAQVRCAPEISEHEHIGDMDFGAELSKFLRASDNHLAVDIHQDEFELEFDDNEPQPAARDKHSSPLRICTPTKQPIQKPIIKPCHNLLNLIVESSDGSIEDATKYATEINSQNCLGIPIPEKTTELVTIPTAGPAVDGVRKAAIVRAVLARTTALRRPEKTAKKVGFYTESERQSFLQLKHSHKRPHKPGSLSHQRTLDKLKEELQELQENQENVSPGGANHGPKTFSSMVCLAYGLACTGSWEQPRAAPAGEYQRISSSSLRQTMQNHRPQNRYTRSAPEASLARRIADSAHDNTRCPQSTAAWCMEAA</sequence>
<dbReference type="AlphaFoldDB" id="A0A9P8P0S2"/>
<gene>
    <name evidence="2" type="ORF">OGATHE_004658</name>
</gene>
<feature type="region of interest" description="Disordered" evidence="1">
    <location>
        <begin position="365"/>
        <end position="390"/>
    </location>
</feature>
<protein>
    <submittedName>
        <fullName evidence="2">Uncharacterized protein</fullName>
    </submittedName>
</protein>
<dbReference type="Proteomes" id="UP000788993">
    <property type="component" value="Unassembled WGS sequence"/>
</dbReference>
<reference evidence="2" key="1">
    <citation type="journal article" date="2021" name="Open Biol.">
        <title>Shared evolutionary footprints suggest mitochondrial oxidative damage underlies multiple complex I losses in fungi.</title>
        <authorList>
            <person name="Schikora-Tamarit M.A."/>
            <person name="Marcet-Houben M."/>
            <person name="Nosek J."/>
            <person name="Gabaldon T."/>
        </authorList>
    </citation>
    <scope>NUCLEOTIDE SEQUENCE</scope>
    <source>
        <strain evidence="2">NCAIM Y.01608</strain>
    </source>
</reference>
<dbReference type="EMBL" id="JAEUBD010001266">
    <property type="protein sequence ID" value="KAH3663082.1"/>
    <property type="molecule type" value="Genomic_DNA"/>
</dbReference>
<comment type="caution">
    <text evidence="2">The sequence shown here is derived from an EMBL/GenBank/DDBJ whole genome shotgun (WGS) entry which is preliminary data.</text>
</comment>
<evidence type="ECO:0000313" key="2">
    <source>
        <dbReference type="EMBL" id="KAH3663082.1"/>
    </source>
</evidence>
<organism evidence="2 3">
    <name type="scientific">Ogataea polymorpha</name>
    <dbReference type="NCBI Taxonomy" id="460523"/>
    <lineage>
        <taxon>Eukaryota</taxon>
        <taxon>Fungi</taxon>
        <taxon>Dikarya</taxon>
        <taxon>Ascomycota</taxon>
        <taxon>Saccharomycotina</taxon>
        <taxon>Pichiomycetes</taxon>
        <taxon>Pichiales</taxon>
        <taxon>Pichiaceae</taxon>
        <taxon>Ogataea</taxon>
    </lineage>
</organism>
<reference evidence="2" key="2">
    <citation type="submission" date="2021-01" db="EMBL/GenBank/DDBJ databases">
        <authorList>
            <person name="Schikora-Tamarit M.A."/>
        </authorList>
    </citation>
    <scope>NUCLEOTIDE SEQUENCE</scope>
    <source>
        <strain evidence="2">NCAIM Y.01608</strain>
    </source>
</reference>
<proteinExistence type="predicted"/>
<keyword evidence="3" id="KW-1185">Reference proteome</keyword>
<evidence type="ECO:0000256" key="1">
    <source>
        <dbReference type="SAM" id="MobiDB-lite"/>
    </source>
</evidence>
<name>A0A9P8P0S2_9ASCO</name>
<accession>A0A9P8P0S2</accession>